<feature type="transmembrane region" description="Helical" evidence="8">
    <location>
        <begin position="44"/>
        <end position="65"/>
    </location>
</feature>
<accession>A0ABM3I365</accession>
<evidence type="ECO:0000256" key="3">
    <source>
        <dbReference type="ARBA" id="ARBA00022679"/>
    </source>
</evidence>
<evidence type="ECO:0000256" key="6">
    <source>
        <dbReference type="ARBA" id="ARBA00023136"/>
    </source>
</evidence>
<dbReference type="GeneID" id="125418116"/>
<evidence type="ECO:0000256" key="5">
    <source>
        <dbReference type="ARBA" id="ARBA00022989"/>
    </source>
</evidence>
<keyword evidence="6 8" id="KW-0472">Membrane</keyword>
<keyword evidence="7" id="KW-0012">Acyltransferase</keyword>
<dbReference type="PANTHER" id="PTHR15486">
    <property type="entry name" value="ANCIENT UBIQUITOUS PROTEIN"/>
    <property type="match status" value="1"/>
</dbReference>
<dbReference type="Pfam" id="PF23270">
    <property type="entry name" value="HAD_RAM2_N"/>
    <property type="match status" value="1"/>
</dbReference>
<evidence type="ECO:0000256" key="8">
    <source>
        <dbReference type="SAM" id="Phobius"/>
    </source>
</evidence>
<feature type="transmembrane region" description="Helical" evidence="8">
    <location>
        <begin position="246"/>
        <end position="268"/>
    </location>
</feature>
<dbReference type="InterPro" id="IPR036412">
    <property type="entry name" value="HAD-like_sf"/>
</dbReference>
<organism evidence="10 11">
    <name type="scientific">Ziziphus jujuba</name>
    <name type="common">Chinese jujube</name>
    <name type="synonym">Ziziphus sativa</name>
    <dbReference type="NCBI Taxonomy" id="326968"/>
    <lineage>
        <taxon>Eukaryota</taxon>
        <taxon>Viridiplantae</taxon>
        <taxon>Streptophyta</taxon>
        <taxon>Embryophyta</taxon>
        <taxon>Tracheophyta</taxon>
        <taxon>Spermatophyta</taxon>
        <taxon>Magnoliopsida</taxon>
        <taxon>eudicotyledons</taxon>
        <taxon>Gunneridae</taxon>
        <taxon>Pentapetalae</taxon>
        <taxon>rosids</taxon>
        <taxon>fabids</taxon>
        <taxon>Rosales</taxon>
        <taxon>Rhamnaceae</taxon>
        <taxon>Paliureae</taxon>
        <taxon>Ziziphus</taxon>
    </lineage>
</organism>
<dbReference type="Proteomes" id="UP001652623">
    <property type="component" value="Chromosome 6"/>
</dbReference>
<dbReference type="SUPFAM" id="SSF56784">
    <property type="entry name" value="HAD-like"/>
    <property type="match status" value="1"/>
</dbReference>
<reference evidence="11" key="1">
    <citation type="submission" date="2025-08" db="UniProtKB">
        <authorList>
            <consortium name="RefSeq"/>
        </authorList>
    </citation>
    <scope>IDENTIFICATION</scope>
    <source>
        <tissue evidence="11">Seedling</tissue>
    </source>
</reference>
<evidence type="ECO:0000256" key="4">
    <source>
        <dbReference type="ARBA" id="ARBA00022692"/>
    </source>
</evidence>
<dbReference type="SMART" id="SM00563">
    <property type="entry name" value="PlsC"/>
    <property type="match status" value="1"/>
</dbReference>
<keyword evidence="10" id="KW-1185">Reference proteome</keyword>
<dbReference type="CDD" id="cd06551">
    <property type="entry name" value="LPLAT"/>
    <property type="match status" value="1"/>
</dbReference>
<feature type="domain" description="Phospholipid/glycerol acyltransferase" evidence="9">
    <location>
        <begin position="305"/>
        <end position="406"/>
    </location>
</feature>
<keyword evidence="4 8" id="KW-0812">Transmembrane</keyword>
<dbReference type="InterPro" id="IPR056462">
    <property type="entry name" value="HAD_RAM2/GPAT1-8"/>
</dbReference>
<dbReference type="PANTHER" id="PTHR15486:SF49">
    <property type="entry name" value="GLYCEROL-3-PHOSPHATE 2-O-ACYLTRANSFERASE 6"/>
    <property type="match status" value="1"/>
</dbReference>
<proteinExistence type="inferred from homology"/>
<dbReference type="SUPFAM" id="SSF69593">
    <property type="entry name" value="Glycerol-3-phosphate (1)-acyltransferase"/>
    <property type="match status" value="1"/>
</dbReference>
<dbReference type="Pfam" id="PF01553">
    <property type="entry name" value="Acyltransferase"/>
    <property type="match status" value="1"/>
</dbReference>
<dbReference type="InterPro" id="IPR023214">
    <property type="entry name" value="HAD_sf"/>
</dbReference>
<evidence type="ECO:0000313" key="11">
    <source>
        <dbReference type="RefSeq" id="XP_048319695.2"/>
    </source>
</evidence>
<dbReference type="Gene3D" id="3.40.50.1000">
    <property type="entry name" value="HAD superfamily/HAD-like"/>
    <property type="match status" value="1"/>
</dbReference>
<evidence type="ECO:0000256" key="2">
    <source>
        <dbReference type="ARBA" id="ARBA00007937"/>
    </source>
</evidence>
<keyword evidence="3" id="KW-0808">Transferase</keyword>
<gene>
    <name evidence="11" type="primary">LOC125418116</name>
</gene>
<dbReference type="InterPro" id="IPR002123">
    <property type="entry name" value="Plipid/glycerol_acylTrfase"/>
</dbReference>
<evidence type="ECO:0000313" key="10">
    <source>
        <dbReference type="Proteomes" id="UP001652623"/>
    </source>
</evidence>
<keyword evidence="5 8" id="KW-1133">Transmembrane helix</keyword>
<feature type="transmembrane region" description="Helical" evidence="8">
    <location>
        <begin position="71"/>
        <end position="92"/>
    </location>
</feature>
<sequence length="499" mass="55671">MVMESHSRHHFKSISKCSTAGRSNQTVAADLDGTLLLSASAFPYFMLVAIEAGNIFRGLVLLASVPFVYSTYMFLSESIAIKTFIFISFAGLKIKDIELVSRSILPRFYSDDVNPDTWRVFSSFGKRYVITASPRIMVEPFAKSFLGAEKVLGTELAVTKSGRATGFVKKPGVLVGGYKKEALLEEFGPNLPDLGLGDRQSDHDFVSICKEGYMVPRPKPIPLPRNELLSQIIFQDGRFVQRPTPLVSLLVFLWLPIGAILSILRIYLNILFPLQTSWLMCKFLGIKITVKGNPPQSPTKGHKGVLYICNHRTVLDPVMIAFALGREFSCVTYSASKFSEMISPIKTVSLSREREKDATIMKRLLEEGDLLIFPEGTTCREGFLLRFSALFAELSDRIVPVAINTKQNLFYGTSVRGFKLFDPYFMLMNPSPKFEITFLNQLPKELTCGGGKSAVEVANYVQRVLAETLGFECTKLTRKDKYSFLAGTDGLLKSKEEKA</sequence>
<name>A0ABM3I365_ZIZJJ</name>
<dbReference type="RefSeq" id="XP_048319695.2">
    <property type="nucleotide sequence ID" value="XM_048463738.2"/>
</dbReference>
<evidence type="ECO:0000256" key="7">
    <source>
        <dbReference type="ARBA" id="ARBA00023315"/>
    </source>
</evidence>
<comment type="similarity">
    <text evidence="2">Belongs to the GPAT/DAPAT family.</text>
</comment>
<evidence type="ECO:0000256" key="1">
    <source>
        <dbReference type="ARBA" id="ARBA00004141"/>
    </source>
</evidence>
<protein>
    <submittedName>
        <fullName evidence="11">Glycerol-3-phosphate 2-O-acyltransferase 6</fullName>
    </submittedName>
</protein>
<comment type="subcellular location">
    <subcellularLocation>
        <location evidence="1">Membrane</location>
        <topology evidence="1">Multi-pass membrane protein</topology>
    </subcellularLocation>
</comment>
<evidence type="ECO:0000259" key="9">
    <source>
        <dbReference type="SMART" id="SM00563"/>
    </source>
</evidence>